<organism evidence="3 4">
    <name type="scientific">Psychromicrobium silvestre</name>
    <dbReference type="NCBI Taxonomy" id="1645614"/>
    <lineage>
        <taxon>Bacteria</taxon>
        <taxon>Bacillati</taxon>
        <taxon>Actinomycetota</taxon>
        <taxon>Actinomycetes</taxon>
        <taxon>Micrococcales</taxon>
        <taxon>Micrococcaceae</taxon>
        <taxon>Psychromicrobium</taxon>
    </lineage>
</organism>
<dbReference type="SUPFAM" id="SSF46785">
    <property type="entry name" value="Winged helix' DNA-binding domain"/>
    <property type="match status" value="1"/>
</dbReference>
<dbReference type="GO" id="GO:0003677">
    <property type="term" value="F:DNA binding"/>
    <property type="evidence" value="ECO:0007669"/>
    <property type="project" value="UniProtKB-KW"/>
</dbReference>
<dbReference type="Pfam" id="PF03551">
    <property type="entry name" value="PadR"/>
    <property type="match status" value="1"/>
</dbReference>
<evidence type="ECO:0000259" key="2">
    <source>
        <dbReference type="Pfam" id="PF03551"/>
    </source>
</evidence>
<dbReference type="InterPro" id="IPR005149">
    <property type="entry name" value="Tscrpt_reg_PadR_N"/>
</dbReference>
<gene>
    <name evidence="3" type="ORF">FHU41_000346</name>
</gene>
<dbReference type="PANTHER" id="PTHR33169:SF14">
    <property type="entry name" value="TRANSCRIPTIONAL REGULATOR RV3488"/>
    <property type="match status" value="1"/>
</dbReference>
<proteinExistence type="predicted"/>
<feature type="coiled-coil region" evidence="1">
    <location>
        <begin position="120"/>
        <end position="147"/>
    </location>
</feature>
<dbReference type="PANTHER" id="PTHR33169">
    <property type="entry name" value="PADR-FAMILY TRANSCRIPTIONAL REGULATOR"/>
    <property type="match status" value="1"/>
</dbReference>
<dbReference type="InterPro" id="IPR036388">
    <property type="entry name" value="WH-like_DNA-bd_sf"/>
</dbReference>
<evidence type="ECO:0000313" key="3">
    <source>
        <dbReference type="EMBL" id="NYE94125.1"/>
    </source>
</evidence>
<evidence type="ECO:0000256" key="1">
    <source>
        <dbReference type="SAM" id="Coils"/>
    </source>
</evidence>
<dbReference type="AlphaFoldDB" id="A0A7Y9LR86"/>
<sequence length="213" mass="24265">MAERCTPLGGAVLALLMERSMHPYEMYQILIERREDRLMKIRPGSLYHAVDRLLAQGLIQAEGTEREGNRPERTTYSILPSGYRALGDSLSVLLREVAEEYPAFRRGVAEAHNLPKQDVLGLLRERESKLQESLEDLESNSAALVARGLERQLWLDVGYDIEMQKAEINWINRTISELEGGDLEWTAHSRFLADNPGLQPEITDNNINFAKEF</sequence>
<dbReference type="Gene3D" id="1.10.10.10">
    <property type="entry name" value="Winged helix-like DNA-binding domain superfamily/Winged helix DNA-binding domain"/>
    <property type="match status" value="1"/>
</dbReference>
<keyword evidence="3" id="KW-0238">DNA-binding</keyword>
<comment type="caution">
    <text evidence="3">The sequence shown here is derived from an EMBL/GenBank/DDBJ whole genome shotgun (WGS) entry which is preliminary data.</text>
</comment>
<dbReference type="RefSeq" id="WP_179387929.1">
    <property type="nucleotide sequence ID" value="NZ_JACBYQ010000001.1"/>
</dbReference>
<protein>
    <submittedName>
        <fullName evidence="3">DNA-binding PadR family transcriptional regulator</fullName>
    </submittedName>
</protein>
<name>A0A7Y9LR86_9MICC</name>
<keyword evidence="4" id="KW-1185">Reference proteome</keyword>
<evidence type="ECO:0000313" key="4">
    <source>
        <dbReference type="Proteomes" id="UP000521748"/>
    </source>
</evidence>
<reference evidence="3 4" key="1">
    <citation type="submission" date="2020-07" db="EMBL/GenBank/DDBJ databases">
        <title>Sequencing the genomes of 1000 actinobacteria strains.</title>
        <authorList>
            <person name="Klenk H.-P."/>
        </authorList>
    </citation>
    <scope>NUCLEOTIDE SEQUENCE [LARGE SCALE GENOMIC DNA]</scope>
    <source>
        <strain evidence="3 4">DSM 102047</strain>
    </source>
</reference>
<accession>A0A7Y9LR86</accession>
<feature type="domain" description="Transcription regulator PadR N-terminal" evidence="2">
    <location>
        <begin position="12"/>
        <end position="86"/>
    </location>
</feature>
<dbReference type="EMBL" id="JACBYQ010000001">
    <property type="protein sequence ID" value="NYE94125.1"/>
    <property type="molecule type" value="Genomic_DNA"/>
</dbReference>
<dbReference type="InterPro" id="IPR036390">
    <property type="entry name" value="WH_DNA-bd_sf"/>
</dbReference>
<dbReference type="Proteomes" id="UP000521748">
    <property type="component" value="Unassembled WGS sequence"/>
</dbReference>
<keyword evidence="1" id="KW-0175">Coiled coil</keyword>
<dbReference type="InterPro" id="IPR052509">
    <property type="entry name" value="Metal_resp_DNA-bind_regulator"/>
</dbReference>